<dbReference type="CDD" id="cd11060">
    <property type="entry name" value="CYP57A1-like"/>
    <property type="match status" value="1"/>
</dbReference>
<dbReference type="GO" id="GO:0016705">
    <property type="term" value="F:oxidoreductase activity, acting on paired donors, with incorporation or reduction of molecular oxygen"/>
    <property type="evidence" value="ECO:0007669"/>
    <property type="project" value="InterPro"/>
</dbReference>
<dbReference type="GO" id="GO:0004497">
    <property type="term" value="F:monooxygenase activity"/>
    <property type="evidence" value="ECO:0007669"/>
    <property type="project" value="UniProtKB-KW"/>
</dbReference>
<feature type="binding site" description="axial binding residue" evidence="4">
    <location>
        <position position="481"/>
    </location>
    <ligand>
        <name>heme</name>
        <dbReference type="ChEBI" id="CHEBI:30413"/>
    </ligand>
    <ligandPart>
        <name>Fe</name>
        <dbReference type="ChEBI" id="CHEBI:18248"/>
    </ligandPart>
</feature>
<sequence>MVRTMSTATRSGRGLCQGRSLDSAASPIESHYWPYFPHNRLDRLCGVLGSIQLSVPPTEKVSGTLLGVHRITTLWYFRTVRYGIAENCQAPLHKKYGPIVRIAPDTLAIREPSAIETIYGPKRKSAQVFVKAPFYEGFRANIPGARNDSFPKRVETKHAERRKIQAPSYTQAAVLSYEPCVDRIVQLFKNRMSMFAEAGELRRYAFDVLGEIFFGQEGGFGMVEKGVDCNGWCNTLTTIPNIGASNTYLPYGLRTVWMLGEIIFGGKSAREGVSGTSKLVADSKAVAQKRLDQRNRDPAVAEQPDMLNKLIDVAEKRGMELGWSVHDVTTEVYAVIWAGADTTAIALTSIFYHVHKNPAVLARLRTEIDAACENATLSVPVQYNVAIKLPYLNAVVKEGLRIHHSLGTGLPRLVAKGGASIPGRWIPGGTTVIVNANAIHMDKTIFGEDADVFNPDRWLDGKRAAVMARHVISFGYGPRICVGRHITMVEMYKLLPTLLREYHFEFKTPETEWNVWHGWFQHQRNVNVRVKERTLT</sequence>
<evidence type="ECO:0000256" key="1">
    <source>
        <dbReference type="ARBA" id="ARBA00001971"/>
    </source>
</evidence>
<evidence type="ECO:0000256" key="3">
    <source>
        <dbReference type="ARBA" id="ARBA00023004"/>
    </source>
</evidence>
<dbReference type="GO" id="GO:0020037">
    <property type="term" value="F:heme binding"/>
    <property type="evidence" value="ECO:0007669"/>
    <property type="project" value="InterPro"/>
</dbReference>
<keyword evidence="7" id="KW-1185">Reference proteome</keyword>
<dbReference type="Proteomes" id="UP001274830">
    <property type="component" value="Unassembled WGS sequence"/>
</dbReference>
<gene>
    <name evidence="6" type="ORF">LTR78_004264</name>
</gene>
<protein>
    <recommendedName>
        <fullName evidence="8">Pisatin demethylase</fullName>
    </recommendedName>
</protein>
<comment type="cofactor">
    <cofactor evidence="1 4">
        <name>heme</name>
        <dbReference type="ChEBI" id="CHEBI:30413"/>
    </cofactor>
</comment>
<evidence type="ECO:0000256" key="4">
    <source>
        <dbReference type="PIRSR" id="PIRSR602401-1"/>
    </source>
</evidence>
<keyword evidence="5" id="KW-0560">Oxidoreductase</keyword>
<evidence type="ECO:0000313" key="6">
    <source>
        <dbReference type="EMBL" id="KAK3676072.1"/>
    </source>
</evidence>
<dbReference type="Gene3D" id="1.10.630.10">
    <property type="entry name" value="Cytochrome P450"/>
    <property type="match status" value="1"/>
</dbReference>
<dbReference type="InterPro" id="IPR001128">
    <property type="entry name" value="Cyt_P450"/>
</dbReference>
<comment type="caution">
    <text evidence="6">The sequence shown here is derived from an EMBL/GenBank/DDBJ whole genome shotgun (WGS) entry which is preliminary data.</text>
</comment>
<reference evidence="6" key="1">
    <citation type="submission" date="2023-07" db="EMBL/GenBank/DDBJ databases">
        <title>Black Yeasts Isolated from many extreme environments.</title>
        <authorList>
            <person name="Coleine C."/>
            <person name="Stajich J.E."/>
            <person name="Selbmann L."/>
        </authorList>
    </citation>
    <scope>NUCLEOTIDE SEQUENCE</scope>
    <source>
        <strain evidence="6">CCFEE 5485</strain>
    </source>
</reference>
<dbReference type="SUPFAM" id="SSF48264">
    <property type="entry name" value="Cytochrome P450"/>
    <property type="match status" value="1"/>
</dbReference>
<keyword evidence="5" id="KW-0503">Monooxygenase</keyword>
<evidence type="ECO:0008006" key="8">
    <source>
        <dbReference type="Google" id="ProtNLM"/>
    </source>
</evidence>
<keyword evidence="3 4" id="KW-0408">Iron</keyword>
<dbReference type="InterPro" id="IPR017972">
    <property type="entry name" value="Cyt_P450_CS"/>
</dbReference>
<comment type="similarity">
    <text evidence="5">Belongs to the cytochrome P450 family.</text>
</comment>
<organism evidence="6 7">
    <name type="scientific">Recurvomyces mirabilis</name>
    <dbReference type="NCBI Taxonomy" id="574656"/>
    <lineage>
        <taxon>Eukaryota</taxon>
        <taxon>Fungi</taxon>
        <taxon>Dikarya</taxon>
        <taxon>Ascomycota</taxon>
        <taxon>Pezizomycotina</taxon>
        <taxon>Dothideomycetes</taxon>
        <taxon>Dothideomycetidae</taxon>
        <taxon>Mycosphaerellales</taxon>
        <taxon>Teratosphaeriaceae</taxon>
        <taxon>Recurvomyces</taxon>
    </lineage>
</organism>
<dbReference type="PRINTS" id="PR00463">
    <property type="entry name" value="EP450I"/>
</dbReference>
<dbReference type="InterPro" id="IPR002401">
    <property type="entry name" value="Cyt_P450_E_grp-I"/>
</dbReference>
<dbReference type="InterPro" id="IPR036396">
    <property type="entry name" value="Cyt_P450_sf"/>
</dbReference>
<dbReference type="PANTHER" id="PTHR24305">
    <property type="entry name" value="CYTOCHROME P450"/>
    <property type="match status" value="1"/>
</dbReference>
<evidence type="ECO:0000313" key="7">
    <source>
        <dbReference type="Proteomes" id="UP001274830"/>
    </source>
</evidence>
<dbReference type="Pfam" id="PF00067">
    <property type="entry name" value="p450"/>
    <property type="match status" value="1"/>
</dbReference>
<name>A0AAE0WQN7_9PEZI</name>
<accession>A0AAE0WQN7</accession>
<evidence type="ECO:0000256" key="2">
    <source>
        <dbReference type="ARBA" id="ARBA00022723"/>
    </source>
</evidence>
<dbReference type="PROSITE" id="PS00086">
    <property type="entry name" value="CYTOCHROME_P450"/>
    <property type="match status" value="1"/>
</dbReference>
<dbReference type="PRINTS" id="PR00385">
    <property type="entry name" value="P450"/>
</dbReference>
<keyword evidence="2 4" id="KW-0479">Metal-binding</keyword>
<proteinExistence type="inferred from homology"/>
<dbReference type="EMBL" id="JAUTXT010000012">
    <property type="protein sequence ID" value="KAK3676072.1"/>
    <property type="molecule type" value="Genomic_DNA"/>
</dbReference>
<dbReference type="GO" id="GO:0005506">
    <property type="term" value="F:iron ion binding"/>
    <property type="evidence" value="ECO:0007669"/>
    <property type="project" value="InterPro"/>
</dbReference>
<dbReference type="PANTHER" id="PTHR24305:SF190">
    <property type="entry name" value="P450, PUTATIVE (EUROFUNG)-RELATED"/>
    <property type="match status" value="1"/>
</dbReference>
<dbReference type="InterPro" id="IPR050121">
    <property type="entry name" value="Cytochrome_P450_monoxygenase"/>
</dbReference>
<dbReference type="AlphaFoldDB" id="A0AAE0WQN7"/>
<evidence type="ECO:0000256" key="5">
    <source>
        <dbReference type="RuleBase" id="RU000461"/>
    </source>
</evidence>
<keyword evidence="4 5" id="KW-0349">Heme</keyword>